<reference evidence="7 8" key="2">
    <citation type="journal article" date="2012" name="Proc. Natl. Acad. Sci. U.S.A.">
        <title>Antigenic diversity is generated by distinct evolutionary mechanisms in African trypanosome species.</title>
        <authorList>
            <person name="Jackson A.P."/>
            <person name="Berry A."/>
            <person name="Aslett M."/>
            <person name="Allison H.C."/>
            <person name="Burton P."/>
            <person name="Vavrova-Anderson J."/>
            <person name="Brown R."/>
            <person name="Browne H."/>
            <person name="Corton N."/>
            <person name="Hauser H."/>
            <person name="Gamble J."/>
            <person name="Gilderthorp R."/>
            <person name="Marcello L."/>
            <person name="McQuillan J."/>
            <person name="Otto T.D."/>
            <person name="Quail M.A."/>
            <person name="Sanders M.J."/>
            <person name="van Tonder A."/>
            <person name="Ginger M.L."/>
            <person name="Field M.C."/>
            <person name="Barry J.D."/>
            <person name="Hertz-Fowler C."/>
            <person name="Berriman M."/>
        </authorList>
    </citation>
    <scope>NUCLEOTIDE SEQUENCE [LARGE SCALE GENOMIC DNA]</scope>
    <source>
        <strain evidence="7 8">IL3000</strain>
    </source>
</reference>
<proteinExistence type="inferred from homology"/>
<dbReference type="InterPro" id="IPR023214">
    <property type="entry name" value="HAD_sf"/>
</dbReference>
<dbReference type="FunFam" id="3.40.50.1000:FF:000015">
    <property type="entry name" value="CTD small phosphatase-like protein 2"/>
    <property type="match status" value="1"/>
</dbReference>
<dbReference type="EMBL" id="CAEQ01002147">
    <property type="protein sequence ID" value="CCD16052.1"/>
    <property type="molecule type" value="Genomic_DNA"/>
</dbReference>
<dbReference type="PROSITE" id="PS50969">
    <property type="entry name" value="FCP1"/>
    <property type="match status" value="1"/>
</dbReference>
<dbReference type="InterPro" id="IPR004274">
    <property type="entry name" value="FCP1_dom"/>
</dbReference>
<comment type="caution">
    <text evidence="7">The sequence shown here is derived from an EMBL/GenBank/DDBJ whole genome shotgun (WGS) entry which is preliminary data.</text>
</comment>
<name>F9WFI0_TRYCI</name>
<evidence type="ECO:0000313" key="8">
    <source>
        <dbReference type="Proteomes" id="UP000000702"/>
    </source>
</evidence>
<comment type="similarity">
    <text evidence="4">Belongs to the CTDSPL2 family.</text>
</comment>
<evidence type="ECO:0000256" key="4">
    <source>
        <dbReference type="ARBA" id="ARBA00038355"/>
    </source>
</evidence>
<evidence type="ECO:0000313" key="7">
    <source>
        <dbReference type="EMBL" id="CCD16052.1"/>
    </source>
</evidence>
<dbReference type="Pfam" id="PF03031">
    <property type="entry name" value="NIF"/>
    <property type="match status" value="1"/>
</dbReference>
<evidence type="ECO:0000256" key="2">
    <source>
        <dbReference type="ARBA" id="ARBA00022912"/>
    </source>
</evidence>
<dbReference type="InterPro" id="IPR011948">
    <property type="entry name" value="Dullard_phosphatase"/>
</dbReference>
<reference evidence="8" key="1">
    <citation type="submission" date="2011-07" db="EMBL/GenBank/DDBJ databases">
        <title>Divergent evolution of antigenic variation in African trypanosomes.</title>
        <authorList>
            <person name="Jackson A.P."/>
            <person name="Berry A."/>
            <person name="Allison H.C."/>
            <person name="Burton P."/>
            <person name="Anderson J."/>
            <person name="Aslett M."/>
            <person name="Brown R."/>
            <person name="Corton N."/>
            <person name="Harris D."/>
            <person name="Hauser H."/>
            <person name="Gamble J."/>
            <person name="Gilderthorp R."/>
            <person name="McQuillan J."/>
            <person name="Quail M.A."/>
            <person name="Sanders M."/>
            <person name="Van Tonder A."/>
            <person name="Ginger M.L."/>
            <person name="Donelson J.E."/>
            <person name="Field M.C."/>
            <person name="Barry J.D."/>
            <person name="Berriman M."/>
            <person name="Hertz-Fowler C."/>
        </authorList>
    </citation>
    <scope>NUCLEOTIDE SEQUENCE [LARGE SCALE GENOMIC DNA]</scope>
    <source>
        <strain evidence="8">IL3000</strain>
    </source>
</reference>
<organism evidence="7 8">
    <name type="scientific">Trypanosoma congolense (strain IL3000)</name>
    <dbReference type="NCBI Taxonomy" id="1068625"/>
    <lineage>
        <taxon>Eukaryota</taxon>
        <taxon>Discoba</taxon>
        <taxon>Euglenozoa</taxon>
        <taxon>Kinetoplastea</taxon>
        <taxon>Metakinetoplastina</taxon>
        <taxon>Trypanosomatida</taxon>
        <taxon>Trypanosomatidae</taxon>
        <taxon>Trypanosoma</taxon>
        <taxon>Nannomonas</taxon>
    </lineage>
</organism>
<evidence type="ECO:0000256" key="1">
    <source>
        <dbReference type="ARBA" id="ARBA00022801"/>
    </source>
</evidence>
<dbReference type="GO" id="GO:0004721">
    <property type="term" value="F:phosphoprotein phosphatase activity"/>
    <property type="evidence" value="ECO:0007669"/>
    <property type="project" value="UniProtKB-KW"/>
</dbReference>
<evidence type="ECO:0000259" key="6">
    <source>
        <dbReference type="PROSITE" id="PS50969"/>
    </source>
</evidence>
<accession>F9WFI0</accession>
<dbReference type="AlphaFoldDB" id="F9WFI0"/>
<dbReference type="Gene3D" id="3.40.50.1000">
    <property type="entry name" value="HAD superfamily/HAD-like"/>
    <property type="match status" value="1"/>
</dbReference>
<feature type="domain" description="FCP1 homology" evidence="6">
    <location>
        <begin position="237"/>
        <end position="397"/>
    </location>
</feature>
<keyword evidence="2" id="KW-0904">Protein phosphatase</keyword>
<dbReference type="OMA" id="VYCNQLM"/>
<keyword evidence="8" id="KW-1185">Reference proteome</keyword>
<protein>
    <submittedName>
        <fullName evidence="7">WGS project CAEQ00000000 data, annotated contig 389</fullName>
    </submittedName>
</protein>
<dbReference type="SUPFAM" id="SSF56784">
    <property type="entry name" value="HAD-like"/>
    <property type="match status" value="1"/>
</dbReference>
<sequence>MSHDAMSFFRGLSAKISATKGTCTKKAHWRLEDEMQPQQPIVPLRHPTPPPLSTTANTHTIVVDGPTPTSTAASSSRMCTTTSASWRASGTGAIANESEGNRYPVGTCSIRPSDQQEEGEKVEEFCQVSSSIVTQVLRPASMGCRADEGSSSSGVCVGFNSGWGVGKPPDKRGVGNGYINCNNGVCSINESNGGCSGLGGYEAAVSAQLQRIQRTPKNTSPVNARHHASLLPRQPSRYRGKVTLILDLDETLVHSSLTCQPRQHDLVLDVRMDNTTTTVYVAFRPHMREFLRAVAPLFEVIIFTASVSVYCNQLMDAIDSDNILGSNRLYREHCSILNGAYVKDLSLLGRDLDRVVIVDNSPVAYLFQQRNAIPIPSWFDDPSDNELQQLIPLLETLASASDVYSVLDRYNAIFHLGQGPPVRSPTHR</sequence>
<dbReference type="InterPro" id="IPR036412">
    <property type="entry name" value="HAD-like_sf"/>
</dbReference>
<evidence type="ECO:0000256" key="5">
    <source>
        <dbReference type="SAM" id="MobiDB-lite"/>
    </source>
</evidence>
<gene>
    <name evidence="7" type="ORF">TCIL3000_0_10200</name>
</gene>
<comment type="function">
    <text evidence="3">Probable phosphatase.</text>
</comment>
<dbReference type="InterPro" id="IPR050365">
    <property type="entry name" value="TIM50"/>
</dbReference>
<feature type="region of interest" description="Disordered" evidence="5">
    <location>
        <begin position="91"/>
        <end position="116"/>
    </location>
</feature>
<dbReference type="GO" id="GO:0005634">
    <property type="term" value="C:nucleus"/>
    <property type="evidence" value="ECO:0007669"/>
    <property type="project" value="UniProtKB-ARBA"/>
</dbReference>
<dbReference type="SMART" id="SM00577">
    <property type="entry name" value="CPDc"/>
    <property type="match status" value="1"/>
</dbReference>
<evidence type="ECO:0000256" key="3">
    <source>
        <dbReference type="ARBA" id="ARBA00037324"/>
    </source>
</evidence>
<dbReference type="CDD" id="cd07521">
    <property type="entry name" value="HAD_FCP1-like"/>
    <property type="match status" value="1"/>
</dbReference>
<dbReference type="NCBIfam" id="TIGR02251">
    <property type="entry name" value="HIF-SF_euk"/>
    <property type="match status" value="1"/>
</dbReference>
<dbReference type="PANTHER" id="PTHR12210">
    <property type="entry name" value="DULLARD PROTEIN PHOSPHATASE"/>
    <property type="match status" value="1"/>
</dbReference>
<keyword evidence="1" id="KW-0378">Hydrolase</keyword>
<dbReference type="VEuPathDB" id="TriTrypDB:TcIL3000_0_10200"/>
<dbReference type="Proteomes" id="UP000000702">
    <property type="component" value="Unassembled WGS sequence"/>
</dbReference>